<dbReference type="STRING" id="408015.SXIM_19710"/>
<accession>A0A0F7FT26</accession>
<dbReference type="HOGENOM" id="CLU_077925_1_0_11"/>
<sequence length="217" mass="24364">MIRERVINSFVRPISPDLRWQTEDDEWIVSGFDFVDGRRANFKPGSPDLPVIIELLNRMGELRLPEVAHDWTEERWDSYTADETEAALFRGDALLHTDINPSNLLIGERDAWAVDWSWPTRGAAFIDPGMLVVQLVSSGHSPESAESWAAGCKVWEDAAPEAIDAFAAATTRMYWSFAKWRPEESWLKAVAEAAEAWANHRGLIVGPGLMDQSLRGA</sequence>
<dbReference type="InterPro" id="IPR011009">
    <property type="entry name" value="Kinase-like_dom_sf"/>
</dbReference>
<dbReference type="AlphaFoldDB" id="A0A0F7FT26"/>
<dbReference type="PATRIC" id="fig|408015.6.peg.2001"/>
<keyword evidence="2" id="KW-1185">Reference proteome</keyword>
<organism evidence="1 2">
    <name type="scientific">Streptomyces xiamenensis</name>
    <dbReference type="NCBI Taxonomy" id="408015"/>
    <lineage>
        <taxon>Bacteria</taxon>
        <taxon>Bacillati</taxon>
        <taxon>Actinomycetota</taxon>
        <taxon>Actinomycetes</taxon>
        <taxon>Kitasatosporales</taxon>
        <taxon>Streptomycetaceae</taxon>
        <taxon>Streptomyces</taxon>
    </lineage>
</organism>
<evidence type="ECO:0000313" key="1">
    <source>
        <dbReference type="EMBL" id="AKG43355.1"/>
    </source>
</evidence>
<dbReference type="GO" id="GO:0016740">
    <property type="term" value="F:transferase activity"/>
    <property type="evidence" value="ECO:0007669"/>
    <property type="project" value="UniProtKB-KW"/>
</dbReference>
<dbReference type="RefSeq" id="WP_078846880.1">
    <property type="nucleotide sequence ID" value="NZ_CP009922.3"/>
</dbReference>
<dbReference type="Proteomes" id="UP000034034">
    <property type="component" value="Chromosome"/>
</dbReference>
<dbReference type="SUPFAM" id="SSF56112">
    <property type="entry name" value="Protein kinase-like (PK-like)"/>
    <property type="match status" value="1"/>
</dbReference>
<proteinExistence type="predicted"/>
<evidence type="ECO:0000313" key="2">
    <source>
        <dbReference type="Proteomes" id="UP000034034"/>
    </source>
</evidence>
<gene>
    <name evidence="1" type="ORF">SXIM_19710</name>
</gene>
<name>A0A0F7FT26_9ACTN</name>
<dbReference type="KEGG" id="sxi:SXIM_19710"/>
<reference evidence="1" key="1">
    <citation type="submission" date="2019-08" db="EMBL/GenBank/DDBJ databases">
        <title>Complete genome sequence of a mangrove-derived Streptomyces xiamenensis.</title>
        <authorList>
            <person name="Xu J."/>
        </authorList>
    </citation>
    <scope>NUCLEOTIDE SEQUENCE</scope>
    <source>
        <strain evidence="1">318</strain>
    </source>
</reference>
<dbReference type="EMBL" id="CP009922">
    <property type="protein sequence ID" value="AKG43355.1"/>
    <property type="molecule type" value="Genomic_DNA"/>
</dbReference>
<protein>
    <submittedName>
        <fullName evidence="1">Aminoglycoside phosphotransferase</fullName>
    </submittedName>
</protein>